<evidence type="ECO:0000256" key="1">
    <source>
        <dbReference type="ARBA" id="ARBA00004196"/>
    </source>
</evidence>
<dbReference type="SUPFAM" id="SSF53807">
    <property type="entry name" value="Helical backbone' metal receptor"/>
    <property type="match status" value="1"/>
</dbReference>
<evidence type="ECO:0000313" key="7">
    <source>
        <dbReference type="EMBL" id="GAA2736753.1"/>
    </source>
</evidence>
<dbReference type="RefSeq" id="WP_344456403.1">
    <property type="nucleotide sequence ID" value="NZ_BAAATZ010000033.1"/>
</dbReference>
<keyword evidence="8" id="KW-1185">Reference proteome</keyword>
<feature type="domain" description="Fe/B12 periplasmic-binding" evidence="6">
    <location>
        <begin position="63"/>
        <end position="323"/>
    </location>
</feature>
<feature type="chain" id="PRO_5046806881" evidence="5">
    <location>
        <begin position="24"/>
        <end position="323"/>
    </location>
</feature>
<evidence type="ECO:0000259" key="6">
    <source>
        <dbReference type="PROSITE" id="PS50983"/>
    </source>
</evidence>
<organism evidence="7 8">
    <name type="scientific">Actinocorallia aurantiaca</name>
    <dbReference type="NCBI Taxonomy" id="46204"/>
    <lineage>
        <taxon>Bacteria</taxon>
        <taxon>Bacillati</taxon>
        <taxon>Actinomycetota</taxon>
        <taxon>Actinomycetes</taxon>
        <taxon>Streptosporangiales</taxon>
        <taxon>Thermomonosporaceae</taxon>
        <taxon>Actinocorallia</taxon>
    </lineage>
</organism>
<dbReference type="PROSITE" id="PS51257">
    <property type="entry name" value="PROKAR_LIPOPROTEIN"/>
    <property type="match status" value="1"/>
</dbReference>
<reference evidence="7 8" key="1">
    <citation type="journal article" date="2019" name="Int. J. Syst. Evol. Microbiol.">
        <title>The Global Catalogue of Microorganisms (GCM) 10K type strain sequencing project: providing services to taxonomists for standard genome sequencing and annotation.</title>
        <authorList>
            <consortium name="The Broad Institute Genomics Platform"/>
            <consortium name="The Broad Institute Genome Sequencing Center for Infectious Disease"/>
            <person name="Wu L."/>
            <person name="Ma J."/>
        </authorList>
    </citation>
    <scope>NUCLEOTIDE SEQUENCE [LARGE SCALE GENOMIC DNA]</scope>
    <source>
        <strain evidence="7 8">JCM 8201</strain>
    </source>
</reference>
<keyword evidence="3" id="KW-0813">Transport</keyword>
<accession>A0ABN3UPI5</accession>
<evidence type="ECO:0000256" key="5">
    <source>
        <dbReference type="SAM" id="SignalP"/>
    </source>
</evidence>
<dbReference type="PANTHER" id="PTHR30532:SF1">
    <property type="entry name" value="IRON(3+)-HYDROXAMATE-BINDING PROTEIN FHUD"/>
    <property type="match status" value="1"/>
</dbReference>
<dbReference type="Proteomes" id="UP001501842">
    <property type="component" value="Unassembled WGS sequence"/>
</dbReference>
<dbReference type="InterPro" id="IPR002491">
    <property type="entry name" value="ABC_transptr_periplasmic_BD"/>
</dbReference>
<comment type="similarity">
    <text evidence="2">Belongs to the bacterial solute-binding protein 8 family.</text>
</comment>
<evidence type="ECO:0000256" key="2">
    <source>
        <dbReference type="ARBA" id="ARBA00008814"/>
    </source>
</evidence>
<proteinExistence type="inferred from homology"/>
<feature type="signal peptide" evidence="5">
    <location>
        <begin position="1"/>
        <end position="23"/>
    </location>
</feature>
<comment type="caution">
    <text evidence="7">The sequence shown here is derived from an EMBL/GenBank/DDBJ whole genome shotgun (WGS) entry which is preliminary data.</text>
</comment>
<dbReference type="Gene3D" id="3.40.50.1980">
    <property type="entry name" value="Nitrogenase molybdenum iron protein domain"/>
    <property type="match status" value="2"/>
</dbReference>
<dbReference type="EMBL" id="BAAATZ010000033">
    <property type="protein sequence ID" value="GAA2736753.1"/>
    <property type="molecule type" value="Genomic_DNA"/>
</dbReference>
<evidence type="ECO:0000256" key="3">
    <source>
        <dbReference type="ARBA" id="ARBA00022448"/>
    </source>
</evidence>
<evidence type="ECO:0000256" key="4">
    <source>
        <dbReference type="ARBA" id="ARBA00022729"/>
    </source>
</evidence>
<dbReference type="PANTHER" id="PTHR30532">
    <property type="entry name" value="IRON III DICITRATE-BINDING PERIPLASMIC PROTEIN"/>
    <property type="match status" value="1"/>
</dbReference>
<dbReference type="InterPro" id="IPR051313">
    <property type="entry name" value="Bact_iron-sidero_bind"/>
</dbReference>
<gene>
    <name evidence="7" type="ORF">GCM10010439_64640</name>
</gene>
<sequence length="323" mass="33509">MRRLLAATALLALAVSGCGGSEAKTPAASAPATPAASATPVAASLTVTDPTGETLTLKKAPERIVCLTGICDDILVELGLTPVGTTTPELLTRPDYLGPAGADVPVIPGSFGGEDVTAIAKAKPDLVIGLADVHEGLAPAVEKFAPLWNVRVKSYEESIGYLRNVAALTGRGEQQAKAENVFRAKLSDGASEAEASGLKDKTVLAMYGGGSIGVNTTEDVLGNFLSQYFDYPWPGKGGGFETAQAYSLEEILAKAPQVLFVQSFSFGGSKPVTETYRDNPVWKRIPAVAAGKVYEVQPALWASGRGTRAFGIILEEALAKATG</sequence>
<dbReference type="Pfam" id="PF01497">
    <property type="entry name" value="Peripla_BP_2"/>
    <property type="match status" value="1"/>
</dbReference>
<evidence type="ECO:0000313" key="8">
    <source>
        <dbReference type="Proteomes" id="UP001501842"/>
    </source>
</evidence>
<protein>
    <submittedName>
        <fullName evidence="7">ABC transporter substrate-binding protein</fullName>
    </submittedName>
</protein>
<keyword evidence="4 5" id="KW-0732">Signal</keyword>
<comment type="subcellular location">
    <subcellularLocation>
        <location evidence="1">Cell envelope</location>
    </subcellularLocation>
</comment>
<name>A0ABN3UPI5_9ACTN</name>
<dbReference type="PROSITE" id="PS50983">
    <property type="entry name" value="FE_B12_PBP"/>
    <property type="match status" value="1"/>
</dbReference>